<gene>
    <name evidence="6" type="ORF">I6J21_09675</name>
</gene>
<dbReference type="Proteomes" id="UP000617681">
    <property type="component" value="Chromosome"/>
</dbReference>
<dbReference type="InterPro" id="IPR001173">
    <property type="entry name" value="Glyco_trans_2-like"/>
</dbReference>
<dbReference type="Gene3D" id="3.90.550.10">
    <property type="entry name" value="Spore Coat Polysaccharide Biosynthesis Protein SpsA, Chain A"/>
    <property type="match status" value="2"/>
</dbReference>
<dbReference type="PANTHER" id="PTHR43685:SF5">
    <property type="entry name" value="GLYCOSYLTRANSFERASE EPSE-RELATED"/>
    <property type="match status" value="1"/>
</dbReference>
<dbReference type="AlphaFoldDB" id="A0AAX1L848"/>
<dbReference type="Pfam" id="PF02709">
    <property type="entry name" value="Glyco_transf_7C"/>
    <property type="match status" value="1"/>
</dbReference>
<evidence type="ECO:0000256" key="1">
    <source>
        <dbReference type="ARBA" id="ARBA00006739"/>
    </source>
</evidence>
<dbReference type="InterPro" id="IPR050834">
    <property type="entry name" value="Glycosyltransf_2"/>
</dbReference>
<organism evidence="6 7">
    <name type="scientific">Corynebacterium glucuronolyticum</name>
    <dbReference type="NCBI Taxonomy" id="39791"/>
    <lineage>
        <taxon>Bacteria</taxon>
        <taxon>Bacillati</taxon>
        <taxon>Actinomycetota</taxon>
        <taxon>Actinomycetes</taxon>
        <taxon>Mycobacteriales</taxon>
        <taxon>Corynebacteriaceae</taxon>
        <taxon>Corynebacterium</taxon>
    </lineage>
</organism>
<evidence type="ECO:0000256" key="2">
    <source>
        <dbReference type="ARBA" id="ARBA00022676"/>
    </source>
</evidence>
<accession>A0AAX1L848</accession>
<evidence type="ECO:0000313" key="6">
    <source>
        <dbReference type="EMBL" id="QRP70044.1"/>
    </source>
</evidence>
<evidence type="ECO:0000259" key="4">
    <source>
        <dbReference type="Pfam" id="PF00535"/>
    </source>
</evidence>
<feature type="domain" description="Galactosyltransferase C-terminal" evidence="5">
    <location>
        <begin position="149"/>
        <end position="208"/>
    </location>
</feature>
<dbReference type="SUPFAM" id="SSF53448">
    <property type="entry name" value="Nucleotide-diphospho-sugar transferases"/>
    <property type="match status" value="2"/>
</dbReference>
<dbReference type="GO" id="GO:0016757">
    <property type="term" value="F:glycosyltransferase activity"/>
    <property type="evidence" value="ECO:0007669"/>
    <property type="project" value="UniProtKB-KW"/>
</dbReference>
<dbReference type="InterPro" id="IPR029044">
    <property type="entry name" value="Nucleotide-diphossugar_trans"/>
</dbReference>
<reference evidence="6" key="1">
    <citation type="submission" date="2021-02" db="EMBL/GenBank/DDBJ databases">
        <title>FDA dAtabase for Regulatory Grade micrObial Sequences (FDA-ARGOS): Supporting development and validation of Infectious Disease Dx tests.</title>
        <authorList>
            <person name="Sproer C."/>
            <person name="Gronow S."/>
            <person name="Severitt S."/>
            <person name="Schroder I."/>
            <person name="Tallon L."/>
            <person name="Sadzewicz L."/>
            <person name="Zhao X."/>
            <person name="Boylan J."/>
            <person name="Ott S."/>
            <person name="Bowen H."/>
            <person name="Vavikolanu K."/>
            <person name="Mehta A."/>
            <person name="Aluvathingal J."/>
            <person name="Nadendla S."/>
            <person name="Lowell S."/>
            <person name="Myers T."/>
            <person name="Yan Y."/>
            <person name="Sichtig H."/>
        </authorList>
    </citation>
    <scope>NUCLEOTIDE SEQUENCE</scope>
    <source>
        <strain evidence="6">FDAARGOS_1191</strain>
    </source>
</reference>
<keyword evidence="3" id="KW-0808">Transferase</keyword>
<name>A0AAX1L848_9CORY</name>
<protein>
    <submittedName>
        <fullName evidence="6">Glycosyltransferase</fullName>
    </submittedName>
</protein>
<evidence type="ECO:0000256" key="3">
    <source>
        <dbReference type="ARBA" id="ARBA00022679"/>
    </source>
</evidence>
<evidence type="ECO:0000259" key="5">
    <source>
        <dbReference type="Pfam" id="PF02709"/>
    </source>
</evidence>
<evidence type="ECO:0000313" key="7">
    <source>
        <dbReference type="Proteomes" id="UP000617681"/>
    </source>
</evidence>
<proteinExistence type="inferred from homology"/>
<dbReference type="Pfam" id="PF00535">
    <property type="entry name" value="Glycos_transf_2"/>
    <property type="match status" value="2"/>
</dbReference>
<keyword evidence="2" id="KW-0328">Glycosyltransferase</keyword>
<dbReference type="InterPro" id="IPR027791">
    <property type="entry name" value="Galactosyl_T_C"/>
</dbReference>
<dbReference type="CDD" id="cd00761">
    <property type="entry name" value="Glyco_tranf_GTA_type"/>
    <property type="match status" value="1"/>
</dbReference>
<sequence length="660" mass="74454">MSAVLPIRNRDPERVYQAGKSLLNSDFTGNMEIIVSDLGSDNAEELRAVAKELGAKYIRTELDHWNKPICLNRAISEASGRFILCADIDVIWHPKALSHGLARVAETSTARVLAFQSRDLPRKLTPLILNSKKNIDFVDLDKVAVLHSTWGNGILLFPRSLWQRVGGYDERLSIYGVEDVDFCRRLQFAGAKFIWSDPSVAKIFHVWHPTVHSTSKPKSYERALNRNKDVWRHDFSVVRNTTGLPGDSIGSVPLVSVVIATSGRSELLETAICSVLCQTVQDFEIIVVDDGCLDNTEEVVDGFSDPRIRYFGLSEQRGISYARNFGGGKARGEFIAVMDDDDISLPNRFEDSIAAITRGLDGCVGGFITFHNEDGKVYSWDDPFPDLQGAFAQGGFAGHPTWFLRREVFQSFSYDESFTSAVDNNIAMRMLVSGVRMTHMGKPAILRRVHEGQVTNKDSQFQGFGAKLNKTWLWSGYNRDAYNTLVVESKKKAPKNAARLYEIEYLPYLPDNLVSRTVDVDIWSQDELNFVKKLEGTSEILTVCDSGGNLVFGRLRTVGTWRNMARLSQQSLHFAITGFETTSDLTARHYVPERRAFARAVPWKEVLQKSDEQVFNLEYGKLVKGLWEAESYSCNREKDSQTVILNDQPRKRYHYENVGL</sequence>
<feature type="domain" description="Glycosyltransferase 2-like" evidence="4">
    <location>
        <begin position="2"/>
        <end position="109"/>
    </location>
</feature>
<dbReference type="EMBL" id="CP069534">
    <property type="protein sequence ID" value="QRP70044.1"/>
    <property type="molecule type" value="Genomic_DNA"/>
</dbReference>
<dbReference type="PANTHER" id="PTHR43685">
    <property type="entry name" value="GLYCOSYLTRANSFERASE"/>
    <property type="match status" value="1"/>
</dbReference>
<comment type="similarity">
    <text evidence="1">Belongs to the glycosyltransferase 2 family.</text>
</comment>
<feature type="domain" description="Glycosyltransferase 2-like" evidence="4">
    <location>
        <begin position="256"/>
        <end position="394"/>
    </location>
</feature>